<protein>
    <recommendedName>
        <fullName evidence="12">Probable peptidoglycan glycosyltransferase FtsW</fullName>
        <ecNumber evidence="14">2.4.99.28</ecNumber>
    </recommendedName>
    <alternativeName>
        <fullName evidence="13">Cell division protein FtsW</fullName>
    </alternativeName>
    <alternativeName>
        <fullName evidence="10">Cell wall polymerase</fullName>
    </alternativeName>
    <alternativeName>
        <fullName evidence="9">Peptidoglycan polymerase</fullName>
    </alternativeName>
</protein>
<feature type="transmembrane region" description="Helical" evidence="16">
    <location>
        <begin position="76"/>
        <end position="95"/>
    </location>
</feature>
<keyword evidence="6" id="KW-0573">Peptidoglycan synthesis</keyword>
<sequence>MTTNWLKDNLKGDHQIWTIVATLSMISIIVVSSASGKLAVMQGGGGIFIHIFKHIILVSLGLGSMWFFHRLDYHRFAMYSNAGVILSFAMLLYAYKFEQGINHANRWIHVGGLTFMPSDLAKLSLITNLAAMLAKRQHVSYSFGEILPMIIKIILICAAIALTNVSTSLLLFATCFLLMFFGRVPSQYLLLALVGIFITATLLVMTGTGSRIETARNRIINFVSGIKGTKMKDASQTTDYQVERSFYAIANGGVMGKGPGKSQQRYFLTQSESDFIYAIIIEEWGMVGGVFVLSLYLWFLYRGMKAVDSSGRAFGGLLSAGLTFSLVIQAMVHMGVATGLGPVTGQNLPLLSMGGSSLLFTGAMVGIIISVSQDKVKDPVL</sequence>
<feature type="transmembrane region" description="Helical" evidence="16">
    <location>
        <begin position="107"/>
        <end position="133"/>
    </location>
</feature>
<evidence type="ECO:0000256" key="8">
    <source>
        <dbReference type="ARBA" id="ARBA00023136"/>
    </source>
</evidence>
<evidence type="ECO:0000313" key="18">
    <source>
        <dbReference type="Proteomes" id="UP001302949"/>
    </source>
</evidence>
<comment type="similarity">
    <text evidence="11">Belongs to the SEDS family. FtsW subfamily.</text>
</comment>
<dbReference type="Pfam" id="PF01098">
    <property type="entry name" value="FTSW_RODA_SPOVE"/>
    <property type="match status" value="1"/>
</dbReference>
<feature type="transmembrane region" description="Helical" evidence="16">
    <location>
        <begin position="313"/>
        <end position="336"/>
    </location>
</feature>
<keyword evidence="18" id="KW-1185">Reference proteome</keyword>
<feature type="transmembrane region" description="Helical" evidence="16">
    <location>
        <begin position="275"/>
        <end position="301"/>
    </location>
</feature>
<evidence type="ECO:0000256" key="7">
    <source>
        <dbReference type="ARBA" id="ARBA00022989"/>
    </source>
</evidence>
<evidence type="ECO:0000256" key="11">
    <source>
        <dbReference type="ARBA" id="ARBA00038053"/>
    </source>
</evidence>
<keyword evidence="2" id="KW-0328">Glycosyltransferase</keyword>
<feature type="transmembrane region" description="Helical" evidence="16">
    <location>
        <begin position="188"/>
        <end position="208"/>
    </location>
</feature>
<comment type="caution">
    <text evidence="17">The sequence shown here is derived from an EMBL/GenBank/DDBJ whole genome shotgun (WGS) entry which is preliminary data.</text>
</comment>
<keyword evidence="5" id="KW-0133">Cell shape</keyword>
<evidence type="ECO:0000256" key="16">
    <source>
        <dbReference type="SAM" id="Phobius"/>
    </source>
</evidence>
<keyword evidence="7 16" id="KW-1133">Transmembrane helix</keyword>
<accession>A0ABU5Q8F0</accession>
<dbReference type="InterPro" id="IPR001182">
    <property type="entry name" value="FtsW/RodA"/>
</dbReference>
<comment type="subcellular location">
    <subcellularLocation>
        <location evidence="1">Membrane</location>
        <topology evidence="1">Multi-pass membrane protein</topology>
    </subcellularLocation>
</comment>
<feature type="transmembrane region" description="Helical" evidence="16">
    <location>
        <begin position="153"/>
        <end position="182"/>
    </location>
</feature>
<evidence type="ECO:0000256" key="15">
    <source>
        <dbReference type="ARBA" id="ARBA00049902"/>
    </source>
</evidence>
<dbReference type="EC" id="2.4.99.28" evidence="14"/>
<evidence type="ECO:0000256" key="13">
    <source>
        <dbReference type="ARBA" id="ARBA00041418"/>
    </source>
</evidence>
<evidence type="ECO:0000256" key="3">
    <source>
        <dbReference type="ARBA" id="ARBA00022679"/>
    </source>
</evidence>
<keyword evidence="8 16" id="KW-0472">Membrane</keyword>
<organism evidence="17 18">
    <name type="scientific">Arcicella rigui</name>
    <dbReference type="NCBI Taxonomy" id="797020"/>
    <lineage>
        <taxon>Bacteria</taxon>
        <taxon>Pseudomonadati</taxon>
        <taxon>Bacteroidota</taxon>
        <taxon>Cytophagia</taxon>
        <taxon>Cytophagales</taxon>
        <taxon>Flectobacillaceae</taxon>
        <taxon>Arcicella</taxon>
    </lineage>
</organism>
<evidence type="ECO:0000256" key="10">
    <source>
        <dbReference type="ARBA" id="ARBA00033270"/>
    </source>
</evidence>
<evidence type="ECO:0000256" key="2">
    <source>
        <dbReference type="ARBA" id="ARBA00022676"/>
    </source>
</evidence>
<evidence type="ECO:0000256" key="6">
    <source>
        <dbReference type="ARBA" id="ARBA00022984"/>
    </source>
</evidence>
<evidence type="ECO:0000313" key="17">
    <source>
        <dbReference type="EMBL" id="MEA5138852.1"/>
    </source>
</evidence>
<feature type="transmembrane region" description="Helical" evidence="16">
    <location>
        <begin position="16"/>
        <end position="35"/>
    </location>
</feature>
<name>A0ABU5Q8F0_9BACT</name>
<evidence type="ECO:0000256" key="5">
    <source>
        <dbReference type="ARBA" id="ARBA00022960"/>
    </source>
</evidence>
<dbReference type="PANTHER" id="PTHR30474">
    <property type="entry name" value="CELL CYCLE PROTEIN"/>
    <property type="match status" value="1"/>
</dbReference>
<keyword evidence="3" id="KW-0808">Transferase</keyword>
<dbReference type="EMBL" id="JAYFUM010000007">
    <property type="protein sequence ID" value="MEA5138852.1"/>
    <property type="molecule type" value="Genomic_DNA"/>
</dbReference>
<feature type="transmembrane region" description="Helical" evidence="16">
    <location>
        <begin position="348"/>
        <end position="371"/>
    </location>
</feature>
<evidence type="ECO:0000256" key="4">
    <source>
        <dbReference type="ARBA" id="ARBA00022692"/>
    </source>
</evidence>
<evidence type="ECO:0000256" key="9">
    <source>
        <dbReference type="ARBA" id="ARBA00032370"/>
    </source>
</evidence>
<evidence type="ECO:0000256" key="1">
    <source>
        <dbReference type="ARBA" id="ARBA00004141"/>
    </source>
</evidence>
<comment type="catalytic activity">
    <reaction evidence="15">
        <text>[GlcNAc-(1-&gt;4)-Mur2Ac(oyl-L-Ala-gamma-D-Glu-L-Lys-D-Ala-D-Ala)](n)-di-trans,octa-cis-undecaprenyl diphosphate + beta-D-GlcNAc-(1-&gt;4)-Mur2Ac(oyl-L-Ala-gamma-D-Glu-L-Lys-D-Ala-D-Ala)-di-trans,octa-cis-undecaprenyl diphosphate = [GlcNAc-(1-&gt;4)-Mur2Ac(oyl-L-Ala-gamma-D-Glu-L-Lys-D-Ala-D-Ala)](n+1)-di-trans,octa-cis-undecaprenyl diphosphate + di-trans,octa-cis-undecaprenyl diphosphate + H(+)</text>
        <dbReference type="Rhea" id="RHEA:23708"/>
        <dbReference type="Rhea" id="RHEA-COMP:9602"/>
        <dbReference type="Rhea" id="RHEA-COMP:9603"/>
        <dbReference type="ChEBI" id="CHEBI:15378"/>
        <dbReference type="ChEBI" id="CHEBI:58405"/>
        <dbReference type="ChEBI" id="CHEBI:60033"/>
        <dbReference type="ChEBI" id="CHEBI:78435"/>
        <dbReference type="EC" id="2.4.99.28"/>
    </reaction>
</comment>
<keyword evidence="4 16" id="KW-0812">Transmembrane</keyword>
<reference evidence="17 18" key="1">
    <citation type="submission" date="2023-12" db="EMBL/GenBank/DDBJ databases">
        <title>Novel species of the genus Arcicella isolated from rivers.</title>
        <authorList>
            <person name="Lu H."/>
        </authorList>
    </citation>
    <scope>NUCLEOTIDE SEQUENCE [LARGE SCALE GENOMIC DNA]</scope>
    <source>
        <strain evidence="17 18">KCTC 23307</strain>
    </source>
</reference>
<dbReference type="Proteomes" id="UP001302949">
    <property type="component" value="Unassembled WGS sequence"/>
</dbReference>
<dbReference type="PANTHER" id="PTHR30474:SF2">
    <property type="entry name" value="PEPTIDOGLYCAN GLYCOSYLTRANSFERASE FTSW-RELATED"/>
    <property type="match status" value="1"/>
</dbReference>
<evidence type="ECO:0000256" key="14">
    <source>
        <dbReference type="ARBA" id="ARBA00044770"/>
    </source>
</evidence>
<gene>
    <name evidence="17" type="ORF">VB248_06900</name>
</gene>
<feature type="transmembrane region" description="Helical" evidence="16">
    <location>
        <begin position="47"/>
        <end position="69"/>
    </location>
</feature>
<dbReference type="RefSeq" id="WP_323296015.1">
    <property type="nucleotide sequence ID" value="NZ_JAYFUM010000007.1"/>
</dbReference>
<proteinExistence type="inferred from homology"/>
<evidence type="ECO:0000256" key="12">
    <source>
        <dbReference type="ARBA" id="ARBA00041185"/>
    </source>
</evidence>